<keyword evidence="1" id="KW-1133">Transmembrane helix</keyword>
<keyword evidence="1" id="KW-0812">Transmembrane</keyword>
<comment type="caution">
    <text evidence="2">The sequence shown here is derived from an EMBL/GenBank/DDBJ whole genome shotgun (WGS) entry which is preliminary data.</text>
</comment>
<dbReference type="AlphaFoldDB" id="A0A6I3W7S9"/>
<proteinExistence type="predicted"/>
<keyword evidence="1" id="KW-0472">Membrane</keyword>
<accession>A0A6I3W7S9</accession>
<feature type="transmembrane region" description="Helical" evidence="1">
    <location>
        <begin position="95"/>
        <end position="118"/>
    </location>
</feature>
<keyword evidence="3" id="KW-1185">Reference proteome</keyword>
<protein>
    <submittedName>
        <fullName evidence="2">Uncharacterized protein</fullName>
    </submittedName>
</protein>
<sequence length="155" mass="16673">MIKSQDKIKKPMFDESNGFSFMAGWPPVARWASIVPAVLVAFFVFRLAFGTLAMLLQKVLPNLISSYLIAFIPFFIYFALTYTGAAAAPIAGRKGVAIGLALLFSVGLVAVSVIGWPQVEGHDAVILTISTLLSVLGCVTAITYFSKTQKLDPTP</sequence>
<evidence type="ECO:0000313" key="3">
    <source>
        <dbReference type="Proteomes" id="UP000438196"/>
    </source>
</evidence>
<feature type="transmembrane region" description="Helical" evidence="1">
    <location>
        <begin position="124"/>
        <end position="145"/>
    </location>
</feature>
<gene>
    <name evidence="2" type="ORF">GNF76_17945</name>
</gene>
<name>A0A6I3W7S9_9PSED</name>
<reference evidence="2 3" key="1">
    <citation type="submission" date="2019-11" db="EMBL/GenBank/DDBJ databases">
        <title>Pseudomonas karstica sp. nov. and Pseudomonas spelaei sp. nov. from karst caves.</title>
        <authorList>
            <person name="Zeman M."/>
        </authorList>
    </citation>
    <scope>NUCLEOTIDE SEQUENCE [LARGE SCALE GENOMIC DNA]</scope>
    <source>
        <strain evidence="2 3">CCM 7893</strain>
    </source>
</reference>
<feature type="transmembrane region" description="Helical" evidence="1">
    <location>
        <begin position="31"/>
        <end position="55"/>
    </location>
</feature>
<dbReference type="RefSeq" id="WP_155584463.1">
    <property type="nucleotide sequence ID" value="NZ_JBHSTH010000003.1"/>
</dbReference>
<feature type="transmembrane region" description="Helical" evidence="1">
    <location>
        <begin position="67"/>
        <end position="88"/>
    </location>
</feature>
<evidence type="ECO:0000313" key="2">
    <source>
        <dbReference type="EMBL" id="MUF06237.1"/>
    </source>
</evidence>
<dbReference type="EMBL" id="WNNK01000015">
    <property type="protein sequence ID" value="MUF06237.1"/>
    <property type="molecule type" value="Genomic_DNA"/>
</dbReference>
<evidence type="ECO:0000256" key="1">
    <source>
        <dbReference type="SAM" id="Phobius"/>
    </source>
</evidence>
<dbReference type="OrthoDB" id="10009705at2"/>
<organism evidence="2 3">
    <name type="scientific">Pseudomonas spelaei</name>
    <dbReference type="NCBI Taxonomy" id="1055469"/>
    <lineage>
        <taxon>Bacteria</taxon>
        <taxon>Pseudomonadati</taxon>
        <taxon>Pseudomonadota</taxon>
        <taxon>Gammaproteobacteria</taxon>
        <taxon>Pseudomonadales</taxon>
        <taxon>Pseudomonadaceae</taxon>
        <taxon>Pseudomonas</taxon>
    </lineage>
</organism>
<dbReference type="Proteomes" id="UP000438196">
    <property type="component" value="Unassembled WGS sequence"/>
</dbReference>